<proteinExistence type="inferred from homology"/>
<comment type="similarity">
    <text evidence="2">Belongs to the UPF0053 family.</text>
</comment>
<dbReference type="InterPro" id="IPR036318">
    <property type="entry name" value="FAD-bd_PCMH-like_sf"/>
</dbReference>
<dbReference type="RefSeq" id="WP_121484491.1">
    <property type="nucleotide sequence ID" value="NZ_QQXL01000002.1"/>
</dbReference>
<evidence type="ECO:0000256" key="9">
    <source>
        <dbReference type="PROSITE-ProRule" id="PRU00703"/>
    </source>
</evidence>
<evidence type="ECO:0000256" key="6">
    <source>
        <dbReference type="ARBA" id="ARBA00022989"/>
    </source>
</evidence>
<keyword evidence="3" id="KW-1003">Cell membrane</keyword>
<comment type="subcellular location">
    <subcellularLocation>
        <location evidence="1">Cell membrane</location>
        <topology evidence="1">Multi-pass membrane protein</topology>
    </subcellularLocation>
</comment>
<dbReference type="EMBL" id="QQXL01000002">
    <property type="protein sequence ID" value="RKW71156.1"/>
    <property type="molecule type" value="Genomic_DNA"/>
</dbReference>
<protein>
    <submittedName>
        <fullName evidence="13">HlyC/CorC family transporter</fullName>
    </submittedName>
</protein>
<dbReference type="PANTHER" id="PTHR22777:SF32">
    <property type="entry name" value="UPF0053 INNER MEMBRANE PROTEIN YFJD"/>
    <property type="match status" value="1"/>
</dbReference>
<evidence type="ECO:0000256" key="2">
    <source>
        <dbReference type="ARBA" id="ARBA00006337"/>
    </source>
</evidence>
<dbReference type="Gene3D" id="3.10.580.10">
    <property type="entry name" value="CBS-domain"/>
    <property type="match status" value="1"/>
</dbReference>
<evidence type="ECO:0000256" key="8">
    <source>
        <dbReference type="ARBA" id="ARBA00023136"/>
    </source>
</evidence>
<dbReference type="AlphaFoldDB" id="A0A496PKW6"/>
<gene>
    <name evidence="13" type="ORF">DWQ67_05040</name>
</gene>
<reference evidence="13 14" key="1">
    <citation type="submission" date="2018-07" db="EMBL/GenBank/DDBJ databases">
        <title>Arthrobacter sp. nov., isolated from raw cow's milk with high bacterial count.</title>
        <authorList>
            <person name="Hahne J."/>
            <person name="Isele D."/>
            <person name="Lipski A."/>
        </authorList>
    </citation>
    <scope>NUCLEOTIDE SEQUENCE [LARGE SCALE GENOMIC DNA]</scope>
    <source>
        <strain evidence="13 14">JZ R-183</strain>
    </source>
</reference>
<dbReference type="SMART" id="SM00116">
    <property type="entry name" value="CBS"/>
    <property type="match status" value="2"/>
</dbReference>
<keyword evidence="5" id="KW-0677">Repeat</keyword>
<dbReference type="GO" id="GO:0050660">
    <property type="term" value="F:flavin adenine dinucleotide binding"/>
    <property type="evidence" value="ECO:0007669"/>
    <property type="project" value="InterPro"/>
</dbReference>
<evidence type="ECO:0000256" key="1">
    <source>
        <dbReference type="ARBA" id="ARBA00004651"/>
    </source>
</evidence>
<dbReference type="GO" id="GO:0005886">
    <property type="term" value="C:plasma membrane"/>
    <property type="evidence" value="ECO:0007669"/>
    <property type="project" value="UniProtKB-SubCell"/>
</dbReference>
<dbReference type="InterPro" id="IPR046342">
    <property type="entry name" value="CBS_dom_sf"/>
</dbReference>
<dbReference type="SMART" id="SM01091">
    <property type="entry name" value="CorC_HlyC"/>
    <property type="match status" value="1"/>
</dbReference>
<dbReference type="InterPro" id="IPR002550">
    <property type="entry name" value="CNNM"/>
</dbReference>
<dbReference type="Proteomes" id="UP000273119">
    <property type="component" value="Unassembled WGS sequence"/>
</dbReference>
<dbReference type="InterPro" id="IPR000644">
    <property type="entry name" value="CBS_dom"/>
</dbReference>
<dbReference type="PROSITE" id="PS51371">
    <property type="entry name" value="CBS"/>
    <property type="match status" value="2"/>
</dbReference>
<evidence type="ECO:0000256" key="5">
    <source>
        <dbReference type="ARBA" id="ARBA00022737"/>
    </source>
</evidence>
<dbReference type="InterPro" id="IPR016169">
    <property type="entry name" value="FAD-bd_PCMH_sub2"/>
</dbReference>
<dbReference type="SUPFAM" id="SSF54631">
    <property type="entry name" value="CBS-domain pair"/>
    <property type="match status" value="1"/>
</dbReference>
<keyword evidence="4 11" id="KW-0812">Transmembrane</keyword>
<dbReference type="Pfam" id="PF00571">
    <property type="entry name" value="CBS"/>
    <property type="match status" value="2"/>
</dbReference>
<dbReference type="Pfam" id="PF03471">
    <property type="entry name" value="CorC_HlyC"/>
    <property type="match status" value="1"/>
</dbReference>
<dbReference type="FunFam" id="3.10.580.10:FF:000002">
    <property type="entry name" value="Magnesium/cobalt efflux protein CorC"/>
    <property type="match status" value="1"/>
</dbReference>
<feature type="compositionally biased region" description="Basic and acidic residues" evidence="10">
    <location>
        <begin position="413"/>
        <end position="428"/>
    </location>
</feature>
<dbReference type="CDD" id="cd04590">
    <property type="entry name" value="CBS_pair_CorC_HlyC_assoc"/>
    <property type="match status" value="1"/>
</dbReference>
<feature type="region of interest" description="Disordered" evidence="10">
    <location>
        <begin position="408"/>
        <end position="428"/>
    </location>
</feature>
<dbReference type="InterPro" id="IPR044751">
    <property type="entry name" value="Ion_transp-like_CBS"/>
</dbReference>
<feature type="domain" description="CBS" evidence="12">
    <location>
        <begin position="201"/>
        <end position="261"/>
    </location>
</feature>
<keyword evidence="8 11" id="KW-0472">Membrane</keyword>
<evidence type="ECO:0000313" key="13">
    <source>
        <dbReference type="EMBL" id="RKW71156.1"/>
    </source>
</evidence>
<feature type="domain" description="CBS" evidence="12">
    <location>
        <begin position="267"/>
        <end position="324"/>
    </location>
</feature>
<evidence type="ECO:0000256" key="7">
    <source>
        <dbReference type="ARBA" id="ARBA00023122"/>
    </source>
</evidence>
<dbReference type="Pfam" id="PF01595">
    <property type="entry name" value="CNNM"/>
    <property type="match status" value="1"/>
</dbReference>
<evidence type="ECO:0000259" key="12">
    <source>
        <dbReference type="PROSITE" id="PS51371"/>
    </source>
</evidence>
<organism evidence="13 14">
    <name type="scientific">Galactobacter caseinivorans</name>
    <dbReference type="NCBI Taxonomy" id="2676123"/>
    <lineage>
        <taxon>Bacteria</taxon>
        <taxon>Bacillati</taxon>
        <taxon>Actinomycetota</taxon>
        <taxon>Actinomycetes</taxon>
        <taxon>Micrococcales</taxon>
        <taxon>Micrococcaceae</taxon>
        <taxon>Galactobacter</taxon>
    </lineage>
</organism>
<accession>A0A496PKW6</accession>
<keyword evidence="6 11" id="KW-1133">Transmembrane helix</keyword>
<keyword evidence="7 9" id="KW-0129">CBS domain</keyword>
<dbReference type="PANTHER" id="PTHR22777">
    <property type="entry name" value="HEMOLYSIN-RELATED"/>
    <property type="match status" value="1"/>
</dbReference>
<evidence type="ECO:0000313" key="14">
    <source>
        <dbReference type="Proteomes" id="UP000273119"/>
    </source>
</evidence>
<keyword evidence="14" id="KW-1185">Reference proteome</keyword>
<evidence type="ECO:0000256" key="3">
    <source>
        <dbReference type="ARBA" id="ARBA00022475"/>
    </source>
</evidence>
<name>A0A496PKW6_9MICC</name>
<evidence type="ECO:0000256" key="10">
    <source>
        <dbReference type="SAM" id="MobiDB-lite"/>
    </source>
</evidence>
<dbReference type="Gene3D" id="3.30.465.10">
    <property type="match status" value="1"/>
</dbReference>
<evidence type="ECO:0000256" key="11">
    <source>
        <dbReference type="SAM" id="Phobius"/>
    </source>
</evidence>
<feature type="transmembrane region" description="Helical" evidence="11">
    <location>
        <begin position="87"/>
        <end position="108"/>
    </location>
</feature>
<comment type="caution">
    <text evidence="13">The sequence shown here is derived from an EMBL/GenBank/DDBJ whole genome shotgun (WGS) entry which is preliminary data.</text>
</comment>
<dbReference type="SUPFAM" id="SSF56176">
    <property type="entry name" value="FAD-binding/transporter-associated domain-like"/>
    <property type="match status" value="1"/>
</dbReference>
<dbReference type="InterPro" id="IPR005170">
    <property type="entry name" value="Transptr-assoc_dom"/>
</dbReference>
<sequence length="428" mass="46423">MTIWLLAVLALIFVAAAALLSSVESAYLALPRAEAERLTEDGKRPRLRVILADPVRHTRAVRFWRIWFESASGVALALAYMALLDQVWWAGLWATLTMAAVGFLVVGVSPRRLGRLHAAAITAATAPLVRFGTALLGPLPGWLVRTVTPRSASTEEDTFFTEDQFRDLVDRANEANVLEDAEADLIHSVFELGDTRVRAVMVPRTDMITAPAGLGARKALNLSLRSGCSRLPVIGDDSDDVRGVVYLKDLVRTVVVEGRSEEDVARVARPARYVPESKPVGELLPELQREAVHVAIVVDEYGGTAGLVTLEDLLEEIVGEIDDEYDAERVEVEADGEDAFIVPAALEVDELGDLFGLEMDDDEVDTVGGLLTKALGRVPIVGSSVVVPPLVLTARSLSGRRNRIGTVRARRATPHELNAESEPKETSS</sequence>
<evidence type="ECO:0000256" key="4">
    <source>
        <dbReference type="ARBA" id="ARBA00022692"/>
    </source>
</evidence>